<evidence type="ECO:0008006" key="8">
    <source>
        <dbReference type="Google" id="ProtNLM"/>
    </source>
</evidence>
<evidence type="ECO:0000256" key="3">
    <source>
        <dbReference type="ARBA" id="ARBA00022989"/>
    </source>
</evidence>
<dbReference type="EMBL" id="RWGY01000002">
    <property type="protein sequence ID" value="TVU51591.1"/>
    <property type="molecule type" value="Genomic_DNA"/>
</dbReference>
<dbReference type="GO" id="GO:0016020">
    <property type="term" value="C:membrane"/>
    <property type="evidence" value="ECO:0007669"/>
    <property type="project" value="UniProtKB-SubCell"/>
</dbReference>
<dbReference type="NCBIfam" id="TIGR01571">
    <property type="entry name" value="A_thal_Cys_rich"/>
    <property type="match status" value="1"/>
</dbReference>
<name>A0A5J9WU57_9POAL</name>
<dbReference type="InterPro" id="IPR021369">
    <property type="entry name" value="DUF2985"/>
</dbReference>
<organism evidence="6 7">
    <name type="scientific">Eragrostis curvula</name>
    <name type="common">weeping love grass</name>
    <dbReference type="NCBI Taxonomy" id="38414"/>
    <lineage>
        <taxon>Eukaryota</taxon>
        <taxon>Viridiplantae</taxon>
        <taxon>Streptophyta</taxon>
        <taxon>Embryophyta</taxon>
        <taxon>Tracheophyta</taxon>
        <taxon>Spermatophyta</taxon>
        <taxon>Magnoliopsida</taxon>
        <taxon>Liliopsida</taxon>
        <taxon>Poales</taxon>
        <taxon>Poaceae</taxon>
        <taxon>PACMAD clade</taxon>
        <taxon>Chloridoideae</taxon>
        <taxon>Eragrostideae</taxon>
        <taxon>Eragrostidinae</taxon>
        <taxon>Eragrostis</taxon>
    </lineage>
</organism>
<evidence type="ECO:0000256" key="4">
    <source>
        <dbReference type="ARBA" id="ARBA00023136"/>
    </source>
</evidence>
<evidence type="ECO:0000256" key="2">
    <source>
        <dbReference type="ARBA" id="ARBA00022692"/>
    </source>
</evidence>
<feature type="transmembrane region" description="Helical" evidence="5">
    <location>
        <begin position="159"/>
        <end position="185"/>
    </location>
</feature>
<protein>
    <recommendedName>
        <fullName evidence="8">PLAC8 family protein</fullName>
    </recommendedName>
</protein>
<dbReference type="PANTHER" id="PTHR31045:SF3">
    <property type="entry name" value="OS12G0109700 PROTEIN"/>
    <property type="match status" value="1"/>
</dbReference>
<proteinExistence type="predicted"/>
<feature type="transmembrane region" description="Helical" evidence="5">
    <location>
        <begin position="197"/>
        <end position="215"/>
    </location>
</feature>
<feature type="transmembrane region" description="Helical" evidence="5">
    <location>
        <begin position="70"/>
        <end position="94"/>
    </location>
</feature>
<feature type="non-terminal residue" evidence="6">
    <location>
        <position position="1"/>
    </location>
</feature>
<dbReference type="GO" id="GO:0009975">
    <property type="term" value="F:cyclase activity"/>
    <property type="evidence" value="ECO:0007669"/>
    <property type="project" value="TreeGrafter"/>
</dbReference>
<evidence type="ECO:0000313" key="6">
    <source>
        <dbReference type="EMBL" id="TVU51591.1"/>
    </source>
</evidence>
<keyword evidence="7" id="KW-1185">Reference proteome</keyword>
<dbReference type="Gramene" id="TVU51591">
    <property type="protein sequence ID" value="TVU51591"/>
    <property type="gene ID" value="EJB05_03029"/>
</dbReference>
<feature type="transmembrane region" description="Helical" evidence="5">
    <location>
        <begin position="320"/>
        <end position="342"/>
    </location>
</feature>
<dbReference type="Pfam" id="PF04749">
    <property type="entry name" value="PLAC8"/>
    <property type="match status" value="1"/>
</dbReference>
<keyword evidence="3 5" id="KW-1133">Transmembrane helix</keyword>
<evidence type="ECO:0000256" key="1">
    <source>
        <dbReference type="ARBA" id="ARBA00004370"/>
    </source>
</evidence>
<keyword evidence="4 5" id="KW-0472">Membrane</keyword>
<dbReference type="Proteomes" id="UP000324897">
    <property type="component" value="Chromosome 6"/>
</dbReference>
<dbReference type="InterPro" id="IPR006461">
    <property type="entry name" value="PLAC_motif_containing"/>
</dbReference>
<dbReference type="PANTHER" id="PTHR31045">
    <property type="entry name" value="PLAC8 FAMILY PROTEIN-RELATED"/>
    <property type="match status" value="1"/>
</dbReference>
<reference evidence="6 7" key="1">
    <citation type="journal article" date="2019" name="Sci. Rep.">
        <title>A high-quality genome of Eragrostis curvula grass provides insights into Poaceae evolution and supports new strategies to enhance forage quality.</title>
        <authorList>
            <person name="Carballo J."/>
            <person name="Santos B.A.C.M."/>
            <person name="Zappacosta D."/>
            <person name="Garbus I."/>
            <person name="Selva J.P."/>
            <person name="Gallo C.A."/>
            <person name="Diaz A."/>
            <person name="Albertini E."/>
            <person name="Caccamo M."/>
            <person name="Echenique V."/>
        </authorList>
    </citation>
    <scope>NUCLEOTIDE SEQUENCE [LARGE SCALE GENOMIC DNA]</scope>
    <source>
        <strain evidence="7">cv. Victoria</strain>
        <tissue evidence="6">Leaf</tissue>
    </source>
</reference>
<accession>A0A5J9WU57</accession>
<comment type="caution">
    <text evidence="6">The sequence shown here is derived from an EMBL/GenBank/DDBJ whole genome shotgun (WGS) entry which is preliminary data.</text>
</comment>
<keyword evidence="2 5" id="KW-0812">Transmembrane</keyword>
<evidence type="ECO:0000313" key="7">
    <source>
        <dbReference type="Proteomes" id="UP000324897"/>
    </source>
</evidence>
<dbReference type="Pfam" id="PF11204">
    <property type="entry name" value="DUF2985"/>
    <property type="match status" value="1"/>
</dbReference>
<gene>
    <name evidence="6" type="ORF">EJB05_03029</name>
</gene>
<feature type="transmembrane region" description="Helical" evidence="5">
    <location>
        <begin position="292"/>
        <end position="314"/>
    </location>
</feature>
<dbReference type="GO" id="GO:0051762">
    <property type="term" value="P:sesquiterpene biosynthetic process"/>
    <property type="evidence" value="ECO:0007669"/>
    <property type="project" value="TreeGrafter"/>
</dbReference>
<comment type="subcellular location">
    <subcellularLocation>
        <location evidence="1">Membrane</location>
    </subcellularLocation>
</comment>
<dbReference type="OrthoDB" id="6407410at2759"/>
<dbReference type="AlphaFoldDB" id="A0A5J9WU57"/>
<sequence>MLASYRRPSSPAIAEHLLDKQPEQQSAHCLPSLCRPKSDDDGQAAAMVTVDWACVLRTCKAWLKNPMNIALLLWLLCVGVSGGMLLLLLLGLLFPAASMRNGWMETNNQVLNALFTLMSLYQHPALCHHLFLLCRWRLELRAAYCKQPGSTTRRRGERLHMGVVVALLHLTVGCQYVLCGLYWGYTKATRPELLEDGFFVLGVAAPVAAAAYTACSPLGGKSDQAPDLFLVSSDATAIEEENPMMDVVVVEPEWAGGMFDLAGDPAAAALSTSCTFCVFGWNAERLGFGNRYVHAATFALLCFAPLWVLGVSALHIGDYVVGDAVGGAGVVLCACGLLYGGYWRIQMRRKFGLPGSAACCGSKSLTDYARWLFCWPCALAQEVRTASRYHVAGETFYYSKSSKVVVVHGDDGHEEETHQPLLKCSTNHDVSCAPVDTTVVAAVPPTNDHQSGGYFLLYSSSLPVAHFLSTIVVFSHVDGSASVRFYDTG</sequence>
<evidence type="ECO:0000256" key="5">
    <source>
        <dbReference type="SAM" id="Phobius"/>
    </source>
</evidence>